<evidence type="ECO:0000259" key="8">
    <source>
        <dbReference type="PROSITE" id="PS50075"/>
    </source>
</evidence>
<dbReference type="RefSeq" id="WP_377719882.1">
    <property type="nucleotide sequence ID" value="NZ_JBHSAM010000028.1"/>
</dbReference>
<organism evidence="9 10">
    <name type="scientific">Paenibacillus xanthanilyticus</name>
    <dbReference type="NCBI Taxonomy" id="1783531"/>
    <lineage>
        <taxon>Bacteria</taxon>
        <taxon>Bacillati</taxon>
        <taxon>Bacillota</taxon>
        <taxon>Bacilli</taxon>
        <taxon>Bacillales</taxon>
        <taxon>Paenibacillaceae</taxon>
        <taxon>Paenibacillus</taxon>
    </lineage>
</organism>
<dbReference type="Gene3D" id="3.30.300.30">
    <property type="match status" value="1"/>
</dbReference>
<evidence type="ECO:0000256" key="6">
    <source>
        <dbReference type="ARBA" id="ARBA00023194"/>
    </source>
</evidence>
<dbReference type="PROSITE" id="PS00455">
    <property type="entry name" value="AMP_BINDING"/>
    <property type="match status" value="1"/>
</dbReference>
<dbReference type="Gene3D" id="1.10.1200.10">
    <property type="entry name" value="ACP-like"/>
    <property type="match status" value="1"/>
</dbReference>
<dbReference type="Pfam" id="PF00668">
    <property type="entry name" value="Condensation"/>
    <property type="match status" value="1"/>
</dbReference>
<evidence type="ECO:0000256" key="5">
    <source>
        <dbReference type="ARBA" id="ARBA00022737"/>
    </source>
</evidence>
<dbReference type="InterPro" id="IPR010071">
    <property type="entry name" value="AA_adenyl_dom"/>
</dbReference>
<dbReference type="SUPFAM" id="SSF56801">
    <property type="entry name" value="Acetyl-CoA synthetase-like"/>
    <property type="match status" value="1"/>
</dbReference>
<comment type="caution">
    <text evidence="9">The sequence shown here is derived from an EMBL/GenBank/DDBJ whole genome shotgun (WGS) entry which is preliminary data.</text>
</comment>
<keyword evidence="7" id="KW-0511">Multifunctional enzyme</keyword>
<dbReference type="PROSITE" id="PS50075">
    <property type="entry name" value="CARRIER"/>
    <property type="match status" value="1"/>
</dbReference>
<comment type="similarity">
    <text evidence="2">Belongs to the ATP-dependent AMP-binding enzyme family.</text>
</comment>
<dbReference type="Proteomes" id="UP001595715">
    <property type="component" value="Unassembled WGS sequence"/>
</dbReference>
<dbReference type="EMBL" id="JBHSAM010000028">
    <property type="protein sequence ID" value="MFC4101263.1"/>
    <property type="molecule type" value="Genomic_DNA"/>
</dbReference>
<dbReference type="PANTHER" id="PTHR45527:SF1">
    <property type="entry name" value="FATTY ACID SYNTHASE"/>
    <property type="match status" value="1"/>
</dbReference>
<accession>A0ABV8K5F7</accession>
<comment type="cofactor">
    <cofactor evidence="1">
        <name>pantetheine 4'-phosphate</name>
        <dbReference type="ChEBI" id="CHEBI:47942"/>
    </cofactor>
</comment>
<evidence type="ECO:0000313" key="9">
    <source>
        <dbReference type="EMBL" id="MFC4101263.1"/>
    </source>
</evidence>
<evidence type="ECO:0000256" key="7">
    <source>
        <dbReference type="ARBA" id="ARBA00023268"/>
    </source>
</evidence>
<dbReference type="InterPro" id="IPR045851">
    <property type="entry name" value="AMP-bd_C_sf"/>
</dbReference>
<keyword evidence="10" id="KW-1185">Reference proteome</keyword>
<dbReference type="Gene3D" id="3.40.50.980">
    <property type="match status" value="2"/>
</dbReference>
<dbReference type="CDD" id="cd05930">
    <property type="entry name" value="A_NRPS"/>
    <property type="match status" value="1"/>
</dbReference>
<reference evidence="10" key="1">
    <citation type="journal article" date="2019" name="Int. J. Syst. Evol. Microbiol.">
        <title>The Global Catalogue of Microorganisms (GCM) 10K type strain sequencing project: providing services to taxonomists for standard genome sequencing and annotation.</title>
        <authorList>
            <consortium name="The Broad Institute Genomics Platform"/>
            <consortium name="The Broad Institute Genome Sequencing Center for Infectious Disease"/>
            <person name="Wu L."/>
            <person name="Ma J."/>
        </authorList>
    </citation>
    <scope>NUCLEOTIDE SEQUENCE [LARGE SCALE GENOMIC DNA]</scope>
    <source>
        <strain evidence="10">IBRC-M 10987</strain>
    </source>
</reference>
<evidence type="ECO:0000256" key="1">
    <source>
        <dbReference type="ARBA" id="ARBA00001957"/>
    </source>
</evidence>
<dbReference type="Pfam" id="PF00501">
    <property type="entry name" value="AMP-binding"/>
    <property type="match status" value="1"/>
</dbReference>
<dbReference type="InterPro" id="IPR036736">
    <property type="entry name" value="ACP-like_sf"/>
</dbReference>
<dbReference type="InterPro" id="IPR023213">
    <property type="entry name" value="CAT-like_dom_sf"/>
</dbReference>
<dbReference type="NCBIfam" id="TIGR01733">
    <property type="entry name" value="AA-adenyl-dom"/>
    <property type="match status" value="1"/>
</dbReference>
<dbReference type="InterPro" id="IPR000873">
    <property type="entry name" value="AMP-dep_synth/lig_dom"/>
</dbReference>
<dbReference type="SUPFAM" id="SSF52777">
    <property type="entry name" value="CoA-dependent acyltransferases"/>
    <property type="match status" value="3"/>
</dbReference>
<dbReference type="Gene3D" id="3.30.559.10">
    <property type="entry name" value="Chloramphenicol acetyltransferase-like domain"/>
    <property type="match status" value="1"/>
</dbReference>
<keyword evidence="3" id="KW-0596">Phosphopantetheine</keyword>
<evidence type="ECO:0000313" key="10">
    <source>
        <dbReference type="Proteomes" id="UP001595715"/>
    </source>
</evidence>
<dbReference type="Gene3D" id="2.30.38.10">
    <property type="entry name" value="Luciferase, Domain 3"/>
    <property type="match status" value="1"/>
</dbReference>
<dbReference type="InterPro" id="IPR020806">
    <property type="entry name" value="PKS_PP-bd"/>
</dbReference>
<dbReference type="InterPro" id="IPR001242">
    <property type="entry name" value="Condensation_dom"/>
</dbReference>
<feature type="domain" description="Carrier" evidence="8">
    <location>
        <begin position="975"/>
        <end position="1051"/>
    </location>
</feature>
<dbReference type="Gene3D" id="3.30.559.30">
    <property type="entry name" value="Nonribosomal peptide synthetase, condensation domain"/>
    <property type="match status" value="2"/>
</dbReference>
<evidence type="ECO:0000256" key="2">
    <source>
        <dbReference type="ARBA" id="ARBA00006432"/>
    </source>
</evidence>
<evidence type="ECO:0000256" key="3">
    <source>
        <dbReference type="ARBA" id="ARBA00022450"/>
    </source>
</evidence>
<dbReference type="Pfam" id="PF13193">
    <property type="entry name" value="AMP-binding_C"/>
    <property type="match status" value="1"/>
</dbReference>
<dbReference type="Pfam" id="PF00550">
    <property type="entry name" value="PP-binding"/>
    <property type="match status" value="1"/>
</dbReference>
<proteinExistence type="inferred from homology"/>
<dbReference type="PANTHER" id="PTHR45527">
    <property type="entry name" value="NONRIBOSOMAL PEPTIDE SYNTHETASE"/>
    <property type="match status" value="1"/>
</dbReference>
<protein>
    <submittedName>
        <fullName evidence="9">Amino acid adenylation domain-containing protein</fullName>
    </submittedName>
</protein>
<dbReference type="InterPro" id="IPR009081">
    <property type="entry name" value="PP-bd_ACP"/>
</dbReference>
<keyword evidence="4" id="KW-0597">Phosphoprotein</keyword>
<gene>
    <name evidence="9" type="ORF">ACFOZ8_16605</name>
</gene>
<dbReference type="InterPro" id="IPR025110">
    <property type="entry name" value="AMP-bd_C"/>
</dbReference>
<keyword evidence="5" id="KW-0677">Repeat</keyword>
<dbReference type="SUPFAM" id="SSF47336">
    <property type="entry name" value="ACP-like"/>
    <property type="match status" value="1"/>
</dbReference>
<dbReference type="InterPro" id="IPR020845">
    <property type="entry name" value="AMP-binding_CS"/>
</dbReference>
<keyword evidence="6" id="KW-0045">Antibiotic biosynthesis</keyword>
<evidence type="ECO:0000256" key="4">
    <source>
        <dbReference type="ARBA" id="ARBA00022553"/>
    </source>
</evidence>
<dbReference type="SMART" id="SM00823">
    <property type="entry name" value="PKS_PP"/>
    <property type="match status" value="1"/>
</dbReference>
<name>A0ABV8K5F7_9BACL</name>
<sequence length="1259" mass="138818">MNGESTKLDKSNVEDILGLTPLQEGLLYHAMTGDDRHYAQHLTLRLTGDLAPDAIRQAWAHVIQANDMLRTVYRWEGLERPVQLVLKQIDVPIQFRDYSAATPAECERLAEAFLRAEQERPFDLRKQPLRIAVCKRSAHTGDMLISWHHILYDGWSNGVIVREFLEAYEALLAGRKPTTRVKTGFKPFLKWRQAQNKDRWKAYWQEALSGLEERTTLPDLARDERKSDSPASGRCKIAMEEAMAKRLYACCRELQLQPAVLFYGAWALLLSRYARSNDVLFGTTVSGRVPGIPGMEEMVGLFMNTVPLRARMTPDAAVSEWLRDLAEQLREREAFEHAPLTDVTACSGLGAGQPLFDSIVVVENYPLQRNMGSGGAISISSYDMQENTHYPLTVGIAMFEGIDIELAYDPDRYGDEAVGRLAAQYRYVLEQLIHHPDARVRDVQLATERERNRILTAFSRLRRPDDRGGDAAPVSGPVAMPFHILFERQAKREPEGVALVHEGRTFTYRELNERANRLARLLREKGIQPEAFVAIYISRSERLLIALLAVLKSGAAYVPIDHEYAPSRVAYMLQDSGARMLITDDRPVALDYEGEIVRIDDDGSHAHDVSNPDNVSIAQHSALVLYTSGSTGNPKGVVLTHGNLIAYVEAFQQEFGLTANDVYLQQASCAFDQFVEEVFPVLAAGGRIVMAQRMDVLDTAGLVRLIEDEGVTIVSASALLLNELNKQAGMRHVRVFISGGDVMKPSYITRLKRHASVYNTYGPTEATVCATYYRHEGDADGPIPIGKPILHYRVYVLDEAGHLAPVGVPGEICIAGAGVARGYLNQPALSASRFVADPFAAGERMYRTGDLGSWLPDGHLLFHGRNDTQLKIRGYRIEPGEIEHQLQRHPDVEEAVILPVEAGSGQKSLAAYVKSSASLTAGGLRAHLAELLPEPIIPSVYYRIDGVPRTANGKIDRSALHRVAQPMTASESAVRAASETEAAVRELWVQVLGSSGDLGLDDPFMEVGGDSIQLMQLHAKLEKTFGAGMRITDLFTHATIAKQAAWIDGRREGIAQTDPLLRQRLPTAYFGRSAQASGARTIRFQLQGEVREAVARLAAANGVARYDVLIGALLYLLSEAGGSGSAALYSMAEDAGSLHPITANLSGMTAFEELYERVSKQRNRAGSSSVPIEQAMKRAGHSSGDEALLLVSPLSLRGGASELVGAFDALLILEDDETEPRIRGSFAFNDRRLLHDGAQHLIKSYLALIQQLTQVIVRS</sequence>